<keyword evidence="5" id="KW-0539">Nucleus</keyword>
<keyword evidence="3" id="KW-0238">DNA-binding</keyword>
<feature type="region of interest" description="Disordered" evidence="7">
    <location>
        <begin position="393"/>
        <end position="463"/>
    </location>
</feature>
<comment type="similarity">
    <text evidence="6">Belongs to the AP2/ERF transcription factor family. ERF subfamily.</text>
</comment>
<dbReference type="GO" id="GO:0003677">
    <property type="term" value="F:DNA binding"/>
    <property type="evidence" value="ECO:0007669"/>
    <property type="project" value="UniProtKB-KW"/>
</dbReference>
<dbReference type="GO" id="GO:0009873">
    <property type="term" value="P:ethylene-activated signaling pathway"/>
    <property type="evidence" value="ECO:0007669"/>
    <property type="project" value="InterPro"/>
</dbReference>
<dbReference type="SMART" id="SM00380">
    <property type="entry name" value="AP2"/>
    <property type="match status" value="1"/>
</dbReference>
<feature type="region of interest" description="Disordered" evidence="7">
    <location>
        <begin position="311"/>
        <end position="346"/>
    </location>
</feature>
<keyword evidence="4" id="KW-0804">Transcription</keyword>
<dbReference type="PANTHER" id="PTHR31190">
    <property type="entry name" value="DNA-BINDING DOMAIN"/>
    <property type="match status" value="1"/>
</dbReference>
<reference evidence="9" key="1">
    <citation type="submission" date="2018-05" db="EMBL/GenBank/DDBJ databases">
        <title>Full-length coding sequences of AP2/ERF genes and FaMYB98 from 'Yuexin' strawberry (Fragaria x ananassa).</title>
        <authorList>
            <person name="Zhang Y."/>
            <person name="Yin X."/>
            <person name="Xiao Y."/>
            <person name="Chen K."/>
        </authorList>
    </citation>
    <scope>NUCLEOTIDE SEQUENCE</scope>
</reference>
<proteinExistence type="evidence at transcript level"/>
<evidence type="ECO:0000259" key="8">
    <source>
        <dbReference type="PROSITE" id="PS51032"/>
    </source>
</evidence>
<organism evidence="9">
    <name type="scientific">Fragaria ananassa</name>
    <name type="common">Strawberry</name>
    <name type="synonym">Fragaria chiloensis x Fragaria virginiana</name>
    <dbReference type="NCBI Taxonomy" id="3747"/>
    <lineage>
        <taxon>Eukaryota</taxon>
        <taxon>Viridiplantae</taxon>
        <taxon>Streptophyta</taxon>
        <taxon>Embryophyta</taxon>
        <taxon>Tracheophyta</taxon>
        <taxon>Spermatophyta</taxon>
        <taxon>Magnoliopsida</taxon>
        <taxon>eudicotyledons</taxon>
        <taxon>Gunneridae</taxon>
        <taxon>Pentapetalae</taxon>
        <taxon>rosids</taxon>
        <taxon>fabids</taxon>
        <taxon>Rosales</taxon>
        <taxon>Rosaceae</taxon>
        <taxon>Rosoideae</taxon>
        <taxon>Potentilleae</taxon>
        <taxon>Fragariinae</taxon>
        <taxon>Fragaria</taxon>
    </lineage>
</organism>
<feature type="domain" description="AP2/ERF" evidence="8">
    <location>
        <begin position="232"/>
        <end position="289"/>
    </location>
</feature>
<feature type="region of interest" description="Disordered" evidence="7">
    <location>
        <begin position="121"/>
        <end position="147"/>
    </location>
</feature>
<dbReference type="InterPro" id="IPR001471">
    <property type="entry name" value="AP2/ERF_dom"/>
</dbReference>
<dbReference type="Gene3D" id="3.30.730.10">
    <property type="entry name" value="AP2/ERF domain"/>
    <property type="match status" value="1"/>
</dbReference>
<dbReference type="PANTHER" id="PTHR31190:SF421">
    <property type="entry name" value="ETHYLENE-RESPONSIVE TRANSCRIPTION FACTOR ERF110"/>
    <property type="match status" value="1"/>
</dbReference>
<feature type="region of interest" description="Disordered" evidence="7">
    <location>
        <begin position="1"/>
        <end position="25"/>
    </location>
</feature>
<feature type="compositionally biased region" description="Low complexity" evidence="7">
    <location>
        <begin position="121"/>
        <end position="137"/>
    </location>
</feature>
<evidence type="ECO:0000256" key="1">
    <source>
        <dbReference type="ARBA" id="ARBA00004123"/>
    </source>
</evidence>
<evidence type="ECO:0000256" key="5">
    <source>
        <dbReference type="ARBA" id="ARBA00023242"/>
    </source>
</evidence>
<comment type="subcellular location">
    <subcellularLocation>
        <location evidence="1">Nucleus</location>
    </subcellularLocation>
</comment>
<sequence length="463" mass="50483">MCFLKVANQRRSSSGDGPPFQEQNDDVVQVDYEEEARRDQLLMSNQLAVEEGHAQPHQTSTVSPSMYLGYSRPAAEMSAMVSALTHVVSGQRHVVSGSSGGVASSFGQVYSAANANSPPLSAFSTSNNNNNNTSSSSGSWVGQKRGREEEQIHQALLMDQSTRPYRGAYVDFRTLPESSTGATTTTTINEDDTKSVTTAASTVTATASTAVTVTPLASDTVSTEETGERRRRYRGVRQRPWGKWAAEIRDPHKAARVWLGTFETAEAAARAYDEAALRFRGNRAKLNFPENVRLIPPQQPLQSYAQSINSNSAPARLAPNPSVRPFQPPPQPLQQQQPLYQSQSFQGSPDFLRDYMDYSHLLQSSIDVHSQQQPQPTNLLEQMYYNSQLASLQSSLLQQPPPSSSTSSSTLPSSTSSASFPLFFSDHQQQLSFFGQQNQNPGGPSGFPAPSWSQSGHNHSSSG</sequence>
<dbReference type="Pfam" id="PF00847">
    <property type="entry name" value="AP2"/>
    <property type="match status" value="1"/>
</dbReference>
<dbReference type="SUPFAM" id="SSF54171">
    <property type="entry name" value="DNA-binding domain"/>
    <property type="match status" value="1"/>
</dbReference>
<dbReference type="PRINTS" id="PR00367">
    <property type="entry name" value="ETHRSPELEMNT"/>
</dbReference>
<dbReference type="PROSITE" id="PS51032">
    <property type="entry name" value="AP2_ERF"/>
    <property type="match status" value="1"/>
</dbReference>
<dbReference type="InterPro" id="IPR044808">
    <property type="entry name" value="ERF_plant"/>
</dbReference>
<dbReference type="InterPro" id="IPR036955">
    <property type="entry name" value="AP2/ERF_dom_sf"/>
</dbReference>
<keyword evidence="2" id="KW-0805">Transcription regulation</keyword>
<dbReference type="GO" id="GO:0005634">
    <property type="term" value="C:nucleus"/>
    <property type="evidence" value="ECO:0007669"/>
    <property type="project" value="UniProtKB-SubCell"/>
</dbReference>
<dbReference type="InterPro" id="IPR016177">
    <property type="entry name" value="DNA-bd_dom_sf"/>
</dbReference>
<evidence type="ECO:0000256" key="6">
    <source>
        <dbReference type="ARBA" id="ARBA00024343"/>
    </source>
</evidence>
<dbReference type="AlphaFoldDB" id="A0A3Q8TDK2"/>
<evidence type="ECO:0000256" key="3">
    <source>
        <dbReference type="ARBA" id="ARBA00023125"/>
    </source>
</evidence>
<evidence type="ECO:0000256" key="4">
    <source>
        <dbReference type="ARBA" id="ARBA00023163"/>
    </source>
</evidence>
<evidence type="ECO:0000256" key="2">
    <source>
        <dbReference type="ARBA" id="ARBA00023015"/>
    </source>
</evidence>
<accession>A0A3Q8TDK2</accession>
<evidence type="ECO:0000256" key="7">
    <source>
        <dbReference type="SAM" id="MobiDB-lite"/>
    </source>
</evidence>
<dbReference type="CDD" id="cd00018">
    <property type="entry name" value="AP2"/>
    <property type="match status" value="1"/>
</dbReference>
<evidence type="ECO:0000313" key="9">
    <source>
        <dbReference type="EMBL" id="AZL19493.1"/>
    </source>
</evidence>
<name>A0A3Q8TDK2_FRAAN</name>
<protein>
    <submittedName>
        <fullName evidence="9">Transcription factor ERF91</fullName>
    </submittedName>
</protein>
<dbReference type="EMBL" id="MH332993">
    <property type="protein sequence ID" value="AZL19493.1"/>
    <property type="molecule type" value="mRNA"/>
</dbReference>
<dbReference type="GO" id="GO:0003700">
    <property type="term" value="F:DNA-binding transcription factor activity"/>
    <property type="evidence" value="ECO:0007669"/>
    <property type="project" value="InterPro"/>
</dbReference>
<feature type="compositionally biased region" description="Low complexity" evidence="7">
    <location>
        <begin position="333"/>
        <end position="346"/>
    </location>
</feature>
<dbReference type="FunFam" id="3.30.730.10:FF:000001">
    <property type="entry name" value="Ethylene-responsive transcription factor 2"/>
    <property type="match status" value="1"/>
</dbReference>